<keyword evidence="4" id="KW-0408">Iron</keyword>
<dbReference type="KEGG" id="bfc:BacF7301_24535"/>
<dbReference type="InterPro" id="IPR007197">
    <property type="entry name" value="rSAM"/>
</dbReference>
<keyword evidence="3" id="KW-0479">Metal-binding</keyword>
<accession>A0A6H0KVE5</accession>
<dbReference type="SFLD" id="SFLDG01384">
    <property type="entry name" value="thioether_bond_formation_requi"/>
    <property type="match status" value="1"/>
</dbReference>
<proteinExistence type="predicted"/>
<dbReference type="InterPro" id="IPR023867">
    <property type="entry name" value="Sulphatase_maturase_rSAM"/>
</dbReference>
<dbReference type="SFLD" id="SFLDG01386">
    <property type="entry name" value="main_SPASM_domain-containing"/>
    <property type="match status" value="1"/>
</dbReference>
<reference evidence="7 8" key="1">
    <citation type="submission" date="2020-03" db="EMBL/GenBank/DDBJ databases">
        <title>Genomic analysis of Bacteroides faecium CBA7301.</title>
        <authorList>
            <person name="Kim J."/>
            <person name="Roh S.W."/>
        </authorList>
    </citation>
    <scope>NUCLEOTIDE SEQUENCE [LARGE SCALE GENOMIC DNA]</scope>
    <source>
        <strain evidence="7 8">CBA7301</strain>
    </source>
</reference>
<evidence type="ECO:0000259" key="6">
    <source>
        <dbReference type="Pfam" id="PF04055"/>
    </source>
</evidence>
<dbReference type="InterPro" id="IPR024023">
    <property type="entry name" value="rSAM_paired_HxsB"/>
</dbReference>
<dbReference type="Proteomes" id="UP000501780">
    <property type="component" value="Chromosome"/>
</dbReference>
<dbReference type="GO" id="GO:0051536">
    <property type="term" value="F:iron-sulfur cluster binding"/>
    <property type="evidence" value="ECO:0007669"/>
    <property type="project" value="UniProtKB-KW"/>
</dbReference>
<dbReference type="InterPro" id="IPR013785">
    <property type="entry name" value="Aldolase_TIM"/>
</dbReference>
<dbReference type="EMBL" id="CP050831">
    <property type="protein sequence ID" value="QIU97123.1"/>
    <property type="molecule type" value="Genomic_DNA"/>
</dbReference>
<evidence type="ECO:0000313" key="7">
    <source>
        <dbReference type="EMBL" id="QIU97123.1"/>
    </source>
</evidence>
<dbReference type="GO" id="GO:0016491">
    <property type="term" value="F:oxidoreductase activity"/>
    <property type="evidence" value="ECO:0007669"/>
    <property type="project" value="InterPro"/>
</dbReference>
<feature type="domain" description="Radical SAM core" evidence="6">
    <location>
        <begin position="89"/>
        <end position="229"/>
    </location>
</feature>
<dbReference type="Gene3D" id="3.20.20.70">
    <property type="entry name" value="Aldolase class I"/>
    <property type="match status" value="1"/>
</dbReference>
<keyword evidence="8" id="KW-1185">Reference proteome</keyword>
<dbReference type="PANTHER" id="PTHR43273:SF8">
    <property type="entry name" value="RADICAL SAM DOMAIN PROTEIN"/>
    <property type="match status" value="1"/>
</dbReference>
<gene>
    <name evidence="7" type="primary">hxsB</name>
    <name evidence="7" type="ORF">BacF7301_24535</name>
</gene>
<dbReference type="GO" id="GO:0046872">
    <property type="term" value="F:metal ion binding"/>
    <property type="evidence" value="ECO:0007669"/>
    <property type="project" value="UniProtKB-KW"/>
</dbReference>
<dbReference type="NCBIfam" id="TIGR03978">
    <property type="entry name" value="rSAM_paired_1"/>
    <property type="match status" value="1"/>
</dbReference>
<evidence type="ECO:0000313" key="8">
    <source>
        <dbReference type="Proteomes" id="UP000501780"/>
    </source>
</evidence>
<dbReference type="SFLD" id="SFLDG01067">
    <property type="entry name" value="SPASM/twitch_domain_containing"/>
    <property type="match status" value="1"/>
</dbReference>
<keyword evidence="5" id="KW-0411">Iron-sulfur</keyword>
<protein>
    <submittedName>
        <fullName evidence="7">His-Xaa-Ser system radical SAM maturase HxsB</fullName>
    </submittedName>
</protein>
<comment type="cofactor">
    <cofactor evidence="1">
        <name>[4Fe-4S] cluster</name>
        <dbReference type="ChEBI" id="CHEBI:49883"/>
    </cofactor>
</comment>
<evidence type="ECO:0000256" key="1">
    <source>
        <dbReference type="ARBA" id="ARBA00001966"/>
    </source>
</evidence>
<evidence type="ECO:0000256" key="3">
    <source>
        <dbReference type="ARBA" id="ARBA00022723"/>
    </source>
</evidence>
<dbReference type="RefSeq" id="WP_167966822.1">
    <property type="nucleotide sequence ID" value="NZ_CP050831.1"/>
</dbReference>
<sequence>MYKLLPFNFTRIANKEVLINELGDLLITPEGTVCNIVNHSLGENDLYKSLISNFFISEDIIPPLLDIYAERLREKKRFLDDFTALHIFVLTLRCNQNCIYCQASSRNESCSSSTMSKQTMESAVKLMFKSPSRYLTMEFQGGEPSLEANLLRFGIEKAEEINKTEQRYIKYVLCTNCINLTEDVLEICKQYKVLISTSLDGPAFLHNSNRGKSNSYKKVVSGISLARQALGFDQVSALMTTSEKGLTYPKEIIDEYVKLGFKSVFLRALNPYGLASDNADWSKYTDRFIEFYKQAFDYIIELNKQGTFFVEEFASIILRKMLTPFSTGFVDLQSPAGIINSVLVYNYDSYVYASDESRMLTEFNDFTFCLGSVNEDYENIVYGTKAKQYAKIWANEILAGCADCALKSYCGADPVRNYSTQNDMYGYRPTSLLCRKNKAIIEYIISLIINRHDEVMPLFKRWL</sequence>
<organism evidence="7 8">
    <name type="scientific">Bacteroides faecium</name>
    <dbReference type="NCBI Taxonomy" id="2715212"/>
    <lineage>
        <taxon>Bacteria</taxon>
        <taxon>Pseudomonadati</taxon>
        <taxon>Bacteroidota</taxon>
        <taxon>Bacteroidia</taxon>
        <taxon>Bacteroidales</taxon>
        <taxon>Bacteroidaceae</taxon>
        <taxon>Bacteroides</taxon>
    </lineage>
</organism>
<dbReference type="AlphaFoldDB" id="A0A6H0KVE5"/>
<evidence type="ECO:0000256" key="4">
    <source>
        <dbReference type="ARBA" id="ARBA00023004"/>
    </source>
</evidence>
<name>A0A6H0KVE5_9BACE</name>
<evidence type="ECO:0000256" key="2">
    <source>
        <dbReference type="ARBA" id="ARBA00022691"/>
    </source>
</evidence>
<dbReference type="CDD" id="cd01335">
    <property type="entry name" value="Radical_SAM"/>
    <property type="match status" value="1"/>
</dbReference>
<dbReference type="InterPro" id="IPR058240">
    <property type="entry name" value="rSAM_sf"/>
</dbReference>
<keyword evidence="2" id="KW-0949">S-adenosyl-L-methionine</keyword>
<dbReference type="SFLD" id="SFLDS00029">
    <property type="entry name" value="Radical_SAM"/>
    <property type="match status" value="1"/>
</dbReference>
<dbReference type="SUPFAM" id="SSF102114">
    <property type="entry name" value="Radical SAM enzymes"/>
    <property type="match status" value="1"/>
</dbReference>
<evidence type="ECO:0000256" key="5">
    <source>
        <dbReference type="ARBA" id="ARBA00023014"/>
    </source>
</evidence>
<dbReference type="PANTHER" id="PTHR43273">
    <property type="entry name" value="ANAEROBIC SULFATASE-MATURATING ENZYME HOMOLOG ASLB-RELATED"/>
    <property type="match status" value="1"/>
</dbReference>
<dbReference type="Pfam" id="PF04055">
    <property type="entry name" value="Radical_SAM"/>
    <property type="match status" value="1"/>
</dbReference>